<name>A0A6F9DJM4_9ASCI</name>
<gene>
    <name evidence="2" type="primary">LOC104266618</name>
</gene>
<evidence type="ECO:0000313" key="2">
    <source>
        <dbReference type="EMBL" id="CAB3263230.1"/>
    </source>
</evidence>
<dbReference type="AlphaFoldDB" id="A0A6F9DJM4"/>
<proteinExistence type="evidence at transcript level"/>
<sequence>MTLGVFSLFVTCIATTALTTDAFLNKNCPFTVDDCKTEPYNKLRSCKLAVEDPEKLSTLSNSFLCSTRDKMDNNRKKRSLDTSVGNHTVSKRSTCNICMRRSTEQIIYAAEDAEYGTDDMLELLHNPAENLYQKYRVQVCDTSVQTQTHGRTHTCGKQMIEFTAAVFAADDSVRVQTVRYPTTCAFQYSC</sequence>
<organism evidence="2">
    <name type="scientific">Phallusia mammillata</name>
    <dbReference type="NCBI Taxonomy" id="59560"/>
    <lineage>
        <taxon>Eukaryota</taxon>
        <taxon>Metazoa</taxon>
        <taxon>Chordata</taxon>
        <taxon>Tunicata</taxon>
        <taxon>Ascidiacea</taxon>
        <taxon>Phlebobranchia</taxon>
        <taxon>Ascidiidae</taxon>
        <taxon>Phallusia</taxon>
    </lineage>
</organism>
<reference evidence="2" key="1">
    <citation type="submission" date="2020-04" db="EMBL/GenBank/DDBJ databases">
        <authorList>
            <person name="Neveu A P."/>
        </authorList>
    </citation>
    <scope>NUCLEOTIDE SEQUENCE</scope>
    <source>
        <tissue evidence="2">Whole embryo</tissue>
    </source>
</reference>
<evidence type="ECO:0000256" key="1">
    <source>
        <dbReference type="SAM" id="SignalP"/>
    </source>
</evidence>
<keyword evidence="1" id="KW-0732">Signal</keyword>
<protein>
    <submittedName>
        <fullName evidence="2">Uncharacterized protein LOC104266618</fullName>
    </submittedName>
</protein>
<accession>A0A6F9DJM4</accession>
<feature type="chain" id="PRO_5026004692" evidence="1">
    <location>
        <begin position="18"/>
        <end position="190"/>
    </location>
</feature>
<feature type="signal peptide" evidence="1">
    <location>
        <begin position="1"/>
        <end position="17"/>
    </location>
</feature>
<dbReference type="EMBL" id="LR787368">
    <property type="protein sequence ID" value="CAB3263230.1"/>
    <property type="molecule type" value="mRNA"/>
</dbReference>